<dbReference type="Gene3D" id="3.40.50.10210">
    <property type="match status" value="1"/>
</dbReference>
<comment type="catalytic activity">
    <reaction evidence="9">
        <text>5,6-dimethylbenzimidazole + nicotinate beta-D-ribonucleotide = alpha-ribazole 5'-phosphate + nicotinate + H(+)</text>
        <dbReference type="Rhea" id="RHEA:11196"/>
        <dbReference type="ChEBI" id="CHEBI:15378"/>
        <dbReference type="ChEBI" id="CHEBI:15890"/>
        <dbReference type="ChEBI" id="CHEBI:32544"/>
        <dbReference type="ChEBI" id="CHEBI:57502"/>
        <dbReference type="ChEBI" id="CHEBI:57918"/>
        <dbReference type="EC" id="2.4.2.21"/>
    </reaction>
</comment>
<dbReference type="Pfam" id="PF02277">
    <property type="entry name" value="DBI_PRT"/>
    <property type="match status" value="1"/>
</dbReference>
<comment type="similarity">
    <text evidence="2">Belongs to the CobT family.</text>
</comment>
<evidence type="ECO:0000256" key="1">
    <source>
        <dbReference type="ARBA" id="ARBA00005049"/>
    </source>
</evidence>
<sequence length="42" mass="4400">DLRLGEGTGAVLAMSLIEAGVKTFTQMTTFSEAGVSTPRVEK</sequence>
<dbReference type="Gene3D" id="1.10.1610.10">
    <property type="match status" value="1"/>
</dbReference>
<evidence type="ECO:0000313" key="10">
    <source>
        <dbReference type="EMBL" id="KHE93089.1"/>
    </source>
</evidence>
<dbReference type="UniPathway" id="UPA00061">
    <property type="reaction ID" value="UER00516"/>
</dbReference>
<accession>A0A0B0EKI2</accession>
<proteinExistence type="inferred from homology"/>
<evidence type="ECO:0000256" key="4">
    <source>
        <dbReference type="ARBA" id="ARBA00015486"/>
    </source>
</evidence>
<dbReference type="InterPro" id="IPR003200">
    <property type="entry name" value="Nict_dMeBzImd_PRibTrfase"/>
</dbReference>
<comment type="pathway">
    <text evidence="1">Nucleoside biosynthesis; alpha-ribazole biosynthesis; alpha-ribazole from 5,6-dimethylbenzimidazole: step 1/2.</text>
</comment>
<evidence type="ECO:0000313" key="11">
    <source>
        <dbReference type="Proteomes" id="UP000030652"/>
    </source>
</evidence>
<organism evidence="10 11">
    <name type="scientific">Candidatus Scalindua brodae</name>
    <dbReference type="NCBI Taxonomy" id="237368"/>
    <lineage>
        <taxon>Bacteria</taxon>
        <taxon>Pseudomonadati</taxon>
        <taxon>Planctomycetota</taxon>
        <taxon>Candidatus Brocadiia</taxon>
        <taxon>Candidatus Brocadiales</taxon>
        <taxon>Candidatus Scalinduaceae</taxon>
        <taxon>Candidatus Scalindua</taxon>
    </lineage>
</organism>
<name>A0A0B0EKI2_9BACT</name>
<keyword evidence="5" id="KW-0169">Cobalamin biosynthesis</keyword>
<comment type="caution">
    <text evidence="10">The sequence shown here is derived from an EMBL/GenBank/DDBJ whole genome shotgun (WGS) entry which is preliminary data.</text>
</comment>
<evidence type="ECO:0000256" key="6">
    <source>
        <dbReference type="ARBA" id="ARBA00022676"/>
    </source>
</evidence>
<feature type="non-terminal residue" evidence="10">
    <location>
        <position position="1"/>
    </location>
</feature>
<dbReference type="EC" id="2.4.2.21" evidence="3"/>
<evidence type="ECO:0000256" key="5">
    <source>
        <dbReference type="ARBA" id="ARBA00022573"/>
    </source>
</evidence>
<dbReference type="InterPro" id="IPR023195">
    <property type="entry name" value="Nict_dMeBzImd_PRibTrfase_N"/>
</dbReference>
<gene>
    <name evidence="10" type="ORF">SCABRO_01152</name>
</gene>
<evidence type="ECO:0000256" key="3">
    <source>
        <dbReference type="ARBA" id="ARBA00011991"/>
    </source>
</evidence>
<reference evidence="10 11" key="1">
    <citation type="submission" date="2014-10" db="EMBL/GenBank/DDBJ databases">
        <title>Draft genome of anammox bacterium scalindua brodae, obtained using differential coverage binning of sequence data from two enrichment reactors.</title>
        <authorList>
            <person name="Speth D.R."/>
            <person name="Russ L."/>
            <person name="Kartal B."/>
            <person name="Op den Camp H.J."/>
            <person name="Dutilh B.E."/>
            <person name="Jetten M.S."/>
        </authorList>
    </citation>
    <scope>NUCLEOTIDE SEQUENCE [LARGE SCALE GENOMIC DNA]</scope>
    <source>
        <strain evidence="10">RU1</strain>
    </source>
</reference>
<protein>
    <recommendedName>
        <fullName evidence="4">Nicotinate-nucleotide--dimethylbenzimidazole phosphoribosyltransferase</fullName>
        <ecNumber evidence="3">2.4.2.21</ecNumber>
    </recommendedName>
    <alternativeName>
        <fullName evidence="8">N(1)-alpha-phosphoribosyltransferase</fullName>
    </alternativeName>
</protein>
<dbReference type="Proteomes" id="UP000030652">
    <property type="component" value="Unassembled WGS sequence"/>
</dbReference>
<dbReference type="GO" id="GO:0008939">
    <property type="term" value="F:nicotinate-nucleotide-dimethylbenzimidazole phosphoribosyltransferase activity"/>
    <property type="evidence" value="ECO:0007669"/>
    <property type="project" value="UniProtKB-EC"/>
</dbReference>
<evidence type="ECO:0000256" key="2">
    <source>
        <dbReference type="ARBA" id="ARBA00007110"/>
    </source>
</evidence>
<dbReference type="EMBL" id="JRYO01000074">
    <property type="protein sequence ID" value="KHE93089.1"/>
    <property type="molecule type" value="Genomic_DNA"/>
</dbReference>
<dbReference type="InterPro" id="IPR036087">
    <property type="entry name" value="Nict_dMeBzImd_PRibTrfase_sf"/>
</dbReference>
<keyword evidence="7 10" id="KW-0808">Transferase</keyword>
<dbReference type="SUPFAM" id="SSF52733">
    <property type="entry name" value="Nicotinate mononucleotide:5,6-dimethylbenzimidazole phosphoribosyltransferase (CobT)"/>
    <property type="match status" value="1"/>
</dbReference>
<evidence type="ECO:0000256" key="8">
    <source>
        <dbReference type="ARBA" id="ARBA00030686"/>
    </source>
</evidence>
<evidence type="ECO:0000256" key="7">
    <source>
        <dbReference type="ARBA" id="ARBA00022679"/>
    </source>
</evidence>
<dbReference type="GO" id="GO:0009236">
    <property type="term" value="P:cobalamin biosynthetic process"/>
    <property type="evidence" value="ECO:0007669"/>
    <property type="project" value="UniProtKB-KW"/>
</dbReference>
<keyword evidence="6 10" id="KW-0328">Glycosyltransferase</keyword>
<evidence type="ECO:0000256" key="9">
    <source>
        <dbReference type="ARBA" id="ARBA00047340"/>
    </source>
</evidence>
<dbReference type="AlphaFoldDB" id="A0A0B0EKI2"/>